<keyword evidence="2" id="KW-0418">Kinase</keyword>
<feature type="region of interest" description="Disordered" evidence="1">
    <location>
        <begin position="339"/>
        <end position="363"/>
    </location>
</feature>
<organism evidence="2 3">
    <name type="scientific">Piscirickettsia salmonis</name>
    <dbReference type="NCBI Taxonomy" id="1238"/>
    <lineage>
        <taxon>Bacteria</taxon>
        <taxon>Pseudomonadati</taxon>
        <taxon>Pseudomonadota</taxon>
        <taxon>Gammaproteobacteria</taxon>
        <taxon>Thiotrichales</taxon>
        <taxon>Piscirickettsiaceae</taxon>
        <taxon>Piscirickettsia</taxon>
    </lineage>
</organism>
<dbReference type="EMBL" id="CP012508">
    <property type="protein sequence ID" value="ALB22605.1"/>
    <property type="molecule type" value="Genomic_DNA"/>
</dbReference>
<gene>
    <name evidence="2" type="ORF">KU39_1423</name>
</gene>
<evidence type="ECO:0000313" key="2">
    <source>
        <dbReference type="EMBL" id="ALB22605.1"/>
    </source>
</evidence>
<reference evidence="2 3" key="1">
    <citation type="journal article" date="2014" name="Genome Announc.">
        <title>Comparative Genome Analysis of Two Isolates of the Fish Pathogen Piscirickettsia salmonis from Different Hosts Reveals Major Differences in Virulence-Associated Secretion Systems.</title>
        <authorList>
            <person name="Bohle H."/>
            <person name="Henriquez P."/>
            <person name="Grothusen H."/>
            <person name="Navas E."/>
            <person name="Sandoval A."/>
            <person name="Bustamante F."/>
            <person name="Bustos P."/>
            <person name="Mancilla M."/>
        </authorList>
    </citation>
    <scope>NUCLEOTIDE SEQUENCE [LARGE SCALE GENOMIC DNA]</scope>
    <source>
        <strain evidence="3">B1-32597</strain>
    </source>
</reference>
<dbReference type="Proteomes" id="UP000029558">
    <property type="component" value="Chromosome"/>
</dbReference>
<feature type="compositionally biased region" description="Polar residues" evidence="1">
    <location>
        <begin position="342"/>
        <end position="354"/>
    </location>
</feature>
<dbReference type="RefSeq" id="WP_027242786.1">
    <property type="nucleotide sequence ID" value="NZ_CP013781.1"/>
</dbReference>
<evidence type="ECO:0000313" key="3">
    <source>
        <dbReference type="Proteomes" id="UP000029558"/>
    </source>
</evidence>
<keyword evidence="2" id="KW-0808">Transferase</keyword>
<dbReference type="GO" id="GO:0016301">
    <property type="term" value="F:kinase activity"/>
    <property type="evidence" value="ECO:0007669"/>
    <property type="project" value="UniProtKB-KW"/>
</dbReference>
<sequence length="363" mass="41878">MPNFLKVDTTHLACKIRELYDELNPEDKEKYKEYMSNLYQGFTLLKNMLSRPLIELFMEHYFDEKSITPPDVQFNQCYAVILTQIENLSKDKKNEDKSKDKDKVISRINYIKLILGVNVRENIRASLNEFKELYSWDKLEKLDLNKEYFNKVVSNPSCFKEAIKLGLNQGYIEKAFDNPSYFKEALEKSISKSSIQIALDTLSLEKDKICENISSSETKSFLQQNRGCIARKSKSHPDSISFGHISPEGLVQQHLIQFENGYWVLKSGPKEQLGTKLGTTLADVAKNSESILHSPDSVKRWQNQQNQQDQQSQNRSLLLTQGVLLPSVLRDTQEEPDFFYNKSLQSSPPLQPRNTKSEECSPK</sequence>
<protein>
    <submittedName>
        <fullName evidence="2">Kinase domain protein</fullName>
    </submittedName>
</protein>
<dbReference type="AlphaFoldDB" id="A0AAC8ZP37"/>
<name>A0AAC8ZP37_PISSA</name>
<accession>A0AAC8ZP37</accession>
<evidence type="ECO:0000256" key="1">
    <source>
        <dbReference type="SAM" id="MobiDB-lite"/>
    </source>
</evidence>
<proteinExistence type="predicted"/>